<dbReference type="AlphaFoldDB" id="A0A0F9MRB4"/>
<proteinExistence type="predicted"/>
<feature type="region of interest" description="Disordered" evidence="1">
    <location>
        <begin position="79"/>
        <end position="130"/>
    </location>
</feature>
<feature type="region of interest" description="Disordered" evidence="1">
    <location>
        <begin position="1"/>
        <end position="48"/>
    </location>
</feature>
<accession>A0A0F9MRB4</accession>
<reference evidence="2" key="1">
    <citation type="journal article" date="2015" name="Nature">
        <title>Complex archaea that bridge the gap between prokaryotes and eukaryotes.</title>
        <authorList>
            <person name="Spang A."/>
            <person name="Saw J.H."/>
            <person name="Jorgensen S.L."/>
            <person name="Zaremba-Niedzwiedzka K."/>
            <person name="Martijn J."/>
            <person name="Lind A.E."/>
            <person name="van Eijk R."/>
            <person name="Schleper C."/>
            <person name="Guy L."/>
            <person name="Ettema T.J."/>
        </authorList>
    </citation>
    <scope>NUCLEOTIDE SEQUENCE</scope>
</reference>
<protein>
    <submittedName>
        <fullName evidence="2">Uncharacterized protein</fullName>
    </submittedName>
</protein>
<comment type="caution">
    <text evidence="2">The sequence shown here is derived from an EMBL/GenBank/DDBJ whole genome shotgun (WGS) entry which is preliminary data.</text>
</comment>
<feature type="compositionally biased region" description="Basic and acidic residues" evidence="1">
    <location>
        <begin position="33"/>
        <end position="48"/>
    </location>
</feature>
<evidence type="ECO:0000313" key="2">
    <source>
        <dbReference type="EMBL" id="KKN01927.1"/>
    </source>
</evidence>
<evidence type="ECO:0000256" key="1">
    <source>
        <dbReference type="SAM" id="MobiDB-lite"/>
    </source>
</evidence>
<feature type="compositionally biased region" description="Basic and acidic residues" evidence="1">
    <location>
        <begin position="92"/>
        <end position="121"/>
    </location>
</feature>
<gene>
    <name evidence="2" type="ORF">LCGC14_1122780</name>
</gene>
<name>A0A0F9MRB4_9ZZZZ</name>
<dbReference type="EMBL" id="LAZR01005204">
    <property type="protein sequence ID" value="KKN01927.1"/>
    <property type="molecule type" value="Genomic_DNA"/>
</dbReference>
<feature type="compositionally biased region" description="Polar residues" evidence="1">
    <location>
        <begin position="22"/>
        <end position="32"/>
    </location>
</feature>
<sequence>MHTAFHKEDELGDPVASDQLGAPQQQPVTSKSEAPRLAKEQEAKDFNRVKMGGFLMELGLNILSSNRDDAGAAFGDAANKTIAARDQRKRTRAAEDLAASERERKTRREDESDSLKEEKAARERRKEKRDIDKAELDKLQKFEMGDGSVGYYEKAEGPVYDESGKKIDLGKKDKDRLSLSSQEASYRDLRRAIGSELKMIEDGAYDAIDYDATDAEKLAYAKKKVKAQMKAARSLYSGKDVDNIDEEEAFADDDPLGLL</sequence>
<organism evidence="2">
    <name type="scientific">marine sediment metagenome</name>
    <dbReference type="NCBI Taxonomy" id="412755"/>
    <lineage>
        <taxon>unclassified sequences</taxon>
        <taxon>metagenomes</taxon>
        <taxon>ecological metagenomes</taxon>
    </lineage>
</organism>